<evidence type="ECO:0008006" key="4">
    <source>
        <dbReference type="Google" id="ProtNLM"/>
    </source>
</evidence>
<dbReference type="RefSeq" id="WP_167473312.1">
    <property type="nucleotide sequence ID" value="NZ_CP046172.1"/>
</dbReference>
<evidence type="ECO:0000313" key="2">
    <source>
        <dbReference type="EMBL" id="QIS10317.1"/>
    </source>
</evidence>
<reference evidence="2 3" key="1">
    <citation type="journal article" date="2019" name="ACS Chem. Biol.">
        <title>Identification and Mobilization of a Cryptic Antibiotic Biosynthesis Gene Locus from a Human-Pathogenic Nocardia Isolate.</title>
        <authorList>
            <person name="Herisse M."/>
            <person name="Ishida K."/>
            <person name="Porter J.L."/>
            <person name="Howden B."/>
            <person name="Hertweck C."/>
            <person name="Stinear T.P."/>
            <person name="Pidot S.J."/>
        </authorList>
    </citation>
    <scope>NUCLEOTIDE SEQUENCE [LARGE SCALE GENOMIC DNA]</scope>
    <source>
        <strain evidence="2 3">AUSMDU00012717</strain>
    </source>
</reference>
<dbReference type="AlphaFoldDB" id="A0A6G9YB57"/>
<proteinExistence type="predicted"/>
<feature type="signal peptide" evidence="1">
    <location>
        <begin position="1"/>
        <end position="26"/>
    </location>
</feature>
<organism evidence="2 3">
    <name type="scientific">Nocardia arthritidis</name>
    <dbReference type="NCBI Taxonomy" id="228602"/>
    <lineage>
        <taxon>Bacteria</taxon>
        <taxon>Bacillati</taxon>
        <taxon>Actinomycetota</taxon>
        <taxon>Actinomycetes</taxon>
        <taxon>Mycobacteriales</taxon>
        <taxon>Nocardiaceae</taxon>
        <taxon>Nocardia</taxon>
    </lineage>
</organism>
<feature type="chain" id="PRO_5026183562" description="Secreted protein" evidence="1">
    <location>
        <begin position="27"/>
        <end position="75"/>
    </location>
</feature>
<evidence type="ECO:0000256" key="1">
    <source>
        <dbReference type="SAM" id="SignalP"/>
    </source>
</evidence>
<name>A0A6G9YB57_9NOCA</name>
<dbReference type="Proteomes" id="UP000503540">
    <property type="component" value="Chromosome"/>
</dbReference>
<sequence length="75" mass="7486">MTVQRFMASGLLCAASLLAVAPLANAETGSSSISSQINVGCLLQSLSGGPRTADCGGAHIPVSDTAPNFTELAVH</sequence>
<gene>
    <name evidence="2" type="ORF">F5544_12130</name>
</gene>
<dbReference type="EMBL" id="CP046172">
    <property type="protein sequence ID" value="QIS10317.1"/>
    <property type="molecule type" value="Genomic_DNA"/>
</dbReference>
<evidence type="ECO:0000313" key="3">
    <source>
        <dbReference type="Proteomes" id="UP000503540"/>
    </source>
</evidence>
<keyword evidence="3" id="KW-1185">Reference proteome</keyword>
<dbReference type="KEGG" id="nah:F5544_12130"/>
<protein>
    <recommendedName>
        <fullName evidence="4">Secreted protein</fullName>
    </recommendedName>
</protein>
<accession>A0A6G9YB57</accession>
<keyword evidence="1" id="KW-0732">Signal</keyword>